<proteinExistence type="inferred from homology"/>
<dbReference type="AlphaFoldDB" id="A0AAV6WNC8"/>
<accession>A0AAV6WNC8</accession>
<sequence>MANNHSPQNGVAVVMVPLPAQGHLNQLLHLSRLIAAVDNLTVYYAAAATFLRQAKLRAHHPSSIAAIKFHEFPDIPFHNPPPNANSSINFPSQIIPSLIASTNLRQPVYEFVNELSRSFRRVVVIYDSLMAYVVQDMDLIPNADFYRFRSISAISVCSFEEEEAPDDDSTAEILKEIPSMDGHYPPEFGEFLNLQSSASEIFSGEIYNSSGEIEGLFLDLLAKRNQEKKIWAIGPFNPVLKPENYNSKTHHELLDWLGKQELNSVIFISFGSTCSFSDEQVKEIAFGNWASRDELVSSVRVEKVVRKLMGSEEGDGIRKRAKELGDVVKKSLMEGGDTRKEMDSFITHITR</sequence>
<dbReference type="PANTHER" id="PTHR48044:SF23">
    <property type="entry name" value="ANTHOCYANIDIN 3-O-GLUCOSYLTRANSFERASE-LIKE"/>
    <property type="match status" value="1"/>
</dbReference>
<dbReference type="SUPFAM" id="SSF53756">
    <property type="entry name" value="UDP-Glycosyltransferase/glycogen phosphorylase"/>
    <property type="match status" value="1"/>
</dbReference>
<evidence type="ECO:0000256" key="1">
    <source>
        <dbReference type="ARBA" id="ARBA00009995"/>
    </source>
</evidence>
<gene>
    <name evidence="3" type="ORF">BUALT_Bualt12G0019500</name>
</gene>
<dbReference type="FunFam" id="3.40.50.2000:FF:000238">
    <property type="entry name" value="Glycosyltransferase"/>
    <property type="match status" value="1"/>
</dbReference>
<name>A0AAV6WNC8_9LAMI</name>
<feature type="domain" description="Glycosyltransferase N-terminal" evidence="2">
    <location>
        <begin position="10"/>
        <end position="238"/>
    </location>
</feature>
<evidence type="ECO:0000259" key="2">
    <source>
        <dbReference type="Pfam" id="PF26168"/>
    </source>
</evidence>
<reference evidence="3" key="1">
    <citation type="submission" date="2019-10" db="EMBL/GenBank/DDBJ databases">
        <authorList>
            <person name="Zhang R."/>
            <person name="Pan Y."/>
            <person name="Wang J."/>
            <person name="Ma R."/>
            <person name="Yu S."/>
        </authorList>
    </citation>
    <scope>NUCLEOTIDE SEQUENCE</scope>
    <source>
        <strain evidence="3">LA-IB0</strain>
        <tissue evidence="3">Leaf</tissue>
    </source>
</reference>
<evidence type="ECO:0000313" key="3">
    <source>
        <dbReference type="EMBL" id="KAG8371983.1"/>
    </source>
</evidence>
<dbReference type="PANTHER" id="PTHR48044">
    <property type="entry name" value="GLYCOSYLTRANSFERASE"/>
    <property type="match status" value="1"/>
</dbReference>
<dbReference type="GO" id="GO:0008194">
    <property type="term" value="F:UDP-glycosyltransferase activity"/>
    <property type="evidence" value="ECO:0007669"/>
    <property type="project" value="UniProtKB-ARBA"/>
</dbReference>
<comment type="caution">
    <text evidence="3">The sequence shown here is derived from an EMBL/GenBank/DDBJ whole genome shotgun (WGS) entry which is preliminary data.</text>
</comment>
<dbReference type="Pfam" id="PF26168">
    <property type="entry name" value="Glyco_transf_N"/>
    <property type="match status" value="1"/>
</dbReference>
<dbReference type="EMBL" id="WHWC01000012">
    <property type="protein sequence ID" value="KAG8371983.1"/>
    <property type="molecule type" value="Genomic_DNA"/>
</dbReference>
<comment type="similarity">
    <text evidence="1">Belongs to the UDP-glycosyltransferase family.</text>
</comment>
<protein>
    <recommendedName>
        <fullName evidence="2">Glycosyltransferase N-terminal domain-containing protein</fullName>
    </recommendedName>
</protein>
<dbReference type="Proteomes" id="UP000826271">
    <property type="component" value="Unassembled WGS sequence"/>
</dbReference>
<keyword evidence="4" id="KW-1185">Reference proteome</keyword>
<dbReference type="Gene3D" id="3.40.50.2000">
    <property type="entry name" value="Glycogen Phosphorylase B"/>
    <property type="match status" value="3"/>
</dbReference>
<dbReference type="InterPro" id="IPR058980">
    <property type="entry name" value="Glyco_transf_N"/>
</dbReference>
<evidence type="ECO:0000313" key="4">
    <source>
        <dbReference type="Proteomes" id="UP000826271"/>
    </source>
</evidence>
<organism evidence="3 4">
    <name type="scientific">Buddleja alternifolia</name>
    <dbReference type="NCBI Taxonomy" id="168488"/>
    <lineage>
        <taxon>Eukaryota</taxon>
        <taxon>Viridiplantae</taxon>
        <taxon>Streptophyta</taxon>
        <taxon>Embryophyta</taxon>
        <taxon>Tracheophyta</taxon>
        <taxon>Spermatophyta</taxon>
        <taxon>Magnoliopsida</taxon>
        <taxon>eudicotyledons</taxon>
        <taxon>Gunneridae</taxon>
        <taxon>Pentapetalae</taxon>
        <taxon>asterids</taxon>
        <taxon>lamiids</taxon>
        <taxon>Lamiales</taxon>
        <taxon>Scrophulariaceae</taxon>
        <taxon>Buddlejeae</taxon>
        <taxon>Buddleja</taxon>
    </lineage>
</organism>